<proteinExistence type="predicted"/>
<organism evidence="1 2">
    <name type="scientific">Almyronema epifaneia S1</name>
    <dbReference type="NCBI Taxonomy" id="2991925"/>
    <lineage>
        <taxon>Bacteria</taxon>
        <taxon>Bacillati</taxon>
        <taxon>Cyanobacteriota</taxon>
        <taxon>Cyanophyceae</taxon>
        <taxon>Nodosilineales</taxon>
        <taxon>Nodosilineaceae</taxon>
        <taxon>Almyronema</taxon>
        <taxon>Almyronema epifaneia</taxon>
    </lineage>
</organism>
<accession>A0ABW6IJM0</accession>
<protein>
    <submittedName>
        <fullName evidence="1">Uncharacterized protein</fullName>
    </submittedName>
</protein>
<comment type="caution">
    <text evidence="1">The sequence shown here is derived from an EMBL/GenBank/DDBJ whole genome shotgun (WGS) entry which is preliminary data.</text>
</comment>
<dbReference type="Proteomes" id="UP001600165">
    <property type="component" value="Unassembled WGS sequence"/>
</dbReference>
<keyword evidence="2" id="KW-1185">Reference proteome</keyword>
<evidence type="ECO:0000313" key="2">
    <source>
        <dbReference type="Proteomes" id="UP001600165"/>
    </source>
</evidence>
<name>A0ABW6IJM0_9CYAN</name>
<dbReference type="EMBL" id="JBHZOL010000093">
    <property type="protein sequence ID" value="MFE4107800.1"/>
    <property type="molecule type" value="Genomic_DNA"/>
</dbReference>
<dbReference type="RefSeq" id="WP_377966863.1">
    <property type="nucleotide sequence ID" value="NZ_JBHZOL010000093.1"/>
</dbReference>
<reference evidence="1 2" key="1">
    <citation type="submission" date="2024-10" db="EMBL/GenBank/DDBJ databases">
        <authorList>
            <person name="Ratan Roy A."/>
            <person name="Morales Sandoval P.H."/>
            <person name="De Los Santos Villalobos S."/>
            <person name="Chakraborty S."/>
            <person name="Mukherjee J."/>
        </authorList>
    </citation>
    <scope>NUCLEOTIDE SEQUENCE [LARGE SCALE GENOMIC DNA]</scope>
    <source>
        <strain evidence="1 2">S1</strain>
    </source>
</reference>
<sequence>MVKDSSQQPTFHSAQTQAELEMLHTVLENQRTYPWNPYGIEVEPYFSELEAEAQQNELNAVSNGIGWQQLASTLDELWAPASQALAADLAQRFCDRVPASFLEQIAQRAHQVAAENQSLLQQLIYCVQDILTAWDSADLQVMARPLALAMRDGHGEVVEVTLRSVRQENWQSLSEIEQARLSLAIARYALGQLDSAA</sequence>
<evidence type="ECO:0000313" key="1">
    <source>
        <dbReference type="EMBL" id="MFE4107800.1"/>
    </source>
</evidence>
<gene>
    <name evidence="1" type="ORF">ACFVKH_16045</name>
</gene>